<sequence length="342" mass="36904">MTTKRGAKATIRDVAAAAEVSVAAVSAALNGKGSLKAETRERIQREAERLGYRPSRVAQAFREGRIGAIALVLPLMDSVDEQQRLIGLDYYMAIAAGSASAAFAAGYSLTLTPPLSSREQWRMVRADGVVLCDPVADDERLTVLDEIGVPVVTIDRDPTREPMPPYAAGDNYANMRLLLDHLDDEGARRIALLSADSSWAWTQDGDRAYAEWCAEHGHEPLRVPVPLGKGDNDALEATVELLQRAAPPDAVIASAEQYTAGVVNACRKLGRRIPDDVMVAVGVDSRSALQNDPPLTAIDLHPHQQGEAAVRLLLDRLAHDAARPDPVIVPSTLHRRASTHRG</sequence>
<dbReference type="EMBL" id="JBHTLX010000029">
    <property type="protein sequence ID" value="MFD1250809.1"/>
    <property type="molecule type" value="Genomic_DNA"/>
</dbReference>
<evidence type="ECO:0000313" key="5">
    <source>
        <dbReference type="EMBL" id="MFD1250809.1"/>
    </source>
</evidence>
<dbReference type="PANTHER" id="PTHR30146:SF153">
    <property type="entry name" value="LACTOSE OPERON REPRESSOR"/>
    <property type="match status" value="1"/>
</dbReference>
<keyword evidence="2 5" id="KW-0238">DNA-binding</keyword>
<reference evidence="6" key="1">
    <citation type="journal article" date="2019" name="Int. J. Syst. Evol. Microbiol.">
        <title>The Global Catalogue of Microorganisms (GCM) 10K type strain sequencing project: providing services to taxonomists for standard genome sequencing and annotation.</title>
        <authorList>
            <consortium name="The Broad Institute Genomics Platform"/>
            <consortium name="The Broad Institute Genome Sequencing Center for Infectious Disease"/>
            <person name="Wu L."/>
            <person name="Ma J."/>
        </authorList>
    </citation>
    <scope>NUCLEOTIDE SEQUENCE [LARGE SCALE GENOMIC DNA]</scope>
    <source>
        <strain evidence="6">CCUG 52478</strain>
    </source>
</reference>
<dbReference type="InterPro" id="IPR010982">
    <property type="entry name" value="Lambda_DNA-bd_dom_sf"/>
</dbReference>
<dbReference type="Gene3D" id="1.10.260.40">
    <property type="entry name" value="lambda repressor-like DNA-binding domains"/>
    <property type="match status" value="1"/>
</dbReference>
<dbReference type="GO" id="GO:0003677">
    <property type="term" value="F:DNA binding"/>
    <property type="evidence" value="ECO:0007669"/>
    <property type="project" value="UniProtKB-KW"/>
</dbReference>
<dbReference type="PROSITE" id="PS50932">
    <property type="entry name" value="HTH_LACI_2"/>
    <property type="match status" value="1"/>
</dbReference>
<evidence type="ECO:0000256" key="2">
    <source>
        <dbReference type="ARBA" id="ARBA00023125"/>
    </source>
</evidence>
<dbReference type="RefSeq" id="WP_367918253.1">
    <property type="nucleotide sequence ID" value="NZ_BAABAC010000009.1"/>
</dbReference>
<evidence type="ECO:0000313" key="6">
    <source>
        <dbReference type="Proteomes" id="UP001597229"/>
    </source>
</evidence>
<keyword evidence="6" id="KW-1185">Reference proteome</keyword>
<organism evidence="5 6">
    <name type="scientific">Nocardioides ginsengisoli</name>
    <dbReference type="NCBI Taxonomy" id="363868"/>
    <lineage>
        <taxon>Bacteria</taxon>
        <taxon>Bacillati</taxon>
        <taxon>Actinomycetota</taxon>
        <taxon>Actinomycetes</taxon>
        <taxon>Propionibacteriales</taxon>
        <taxon>Nocardioidaceae</taxon>
        <taxon>Nocardioides</taxon>
    </lineage>
</organism>
<dbReference type="Proteomes" id="UP001597229">
    <property type="component" value="Unassembled WGS sequence"/>
</dbReference>
<dbReference type="PANTHER" id="PTHR30146">
    <property type="entry name" value="LACI-RELATED TRANSCRIPTIONAL REPRESSOR"/>
    <property type="match status" value="1"/>
</dbReference>
<dbReference type="SUPFAM" id="SSF53822">
    <property type="entry name" value="Periplasmic binding protein-like I"/>
    <property type="match status" value="1"/>
</dbReference>
<dbReference type="InterPro" id="IPR000843">
    <property type="entry name" value="HTH_LacI"/>
</dbReference>
<dbReference type="InterPro" id="IPR028082">
    <property type="entry name" value="Peripla_BP_I"/>
</dbReference>
<name>A0ABW3W6K1_9ACTN</name>
<dbReference type="InterPro" id="IPR046335">
    <property type="entry name" value="LacI/GalR-like_sensor"/>
</dbReference>
<dbReference type="CDD" id="cd01392">
    <property type="entry name" value="HTH_LacI"/>
    <property type="match status" value="1"/>
</dbReference>
<dbReference type="PROSITE" id="PS00356">
    <property type="entry name" value="HTH_LACI_1"/>
    <property type="match status" value="1"/>
</dbReference>
<gene>
    <name evidence="5" type="ORF">ACFQ3F_23665</name>
</gene>
<proteinExistence type="predicted"/>
<dbReference type="Gene3D" id="3.40.50.2300">
    <property type="match status" value="2"/>
</dbReference>
<keyword evidence="1" id="KW-0805">Transcription regulation</keyword>
<evidence type="ECO:0000259" key="4">
    <source>
        <dbReference type="PROSITE" id="PS50932"/>
    </source>
</evidence>
<evidence type="ECO:0000256" key="3">
    <source>
        <dbReference type="ARBA" id="ARBA00023163"/>
    </source>
</evidence>
<protein>
    <submittedName>
        <fullName evidence="5">LacI family DNA-binding transcriptional regulator</fullName>
    </submittedName>
</protein>
<evidence type="ECO:0000256" key="1">
    <source>
        <dbReference type="ARBA" id="ARBA00023015"/>
    </source>
</evidence>
<comment type="caution">
    <text evidence="5">The sequence shown here is derived from an EMBL/GenBank/DDBJ whole genome shotgun (WGS) entry which is preliminary data.</text>
</comment>
<dbReference type="Pfam" id="PF13377">
    <property type="entry name" value="Peripla_BP_3"/>
    <property type="match status" value="1"/>
</dbReference>
<dbReference type="Pfam" id="PF00356">
    <property type="entry name" value="LacI"/>
    <property type="match status" value="1"/>
</dbReference>
<accession>A0ABW3W6K1</accession>
<dbReference type="SUPFAM" id="SSF47413">
    <property type="entry name" value="lambda repressor-like DNA-binding domains"/>
    <property type="match status" value="1"/>
</dbReference>
<dbReference type="SMART" id="SM00354">
    <property type="entry name" value="HTH_LACI"/>
    <property type="match status" value="1"/>
</dbReference>
<feature type="domain" description="HTH lacI-type" evidence="4">
    <location>
        <begin position="9"/>
        <end position="63"/>
    </location>
</feature>
<keyword evidence="3" id="KW-0804">Transcription</keyword>